<gene>
    <name evidence="2" type="ORF">RY831_11295</name>
</gene>
<dbReference type="Proteomes" id="UP001352263">
    <property type="component" value="Unassembled WGS sequence"/>
</dbReference>
<accession>A0ABU6J7V8</accession>
<keyword evidence="3" id="KW-1185">Reference proteome</keyword>
<evidence type="ECO:0000313" key="3">
    <source>
        <dbReference type="Proteomes" id="UP001352263"/>
    </source>
</evidence>
<evidence type="ECO:0000256" key="1">
    <source>
        <dbReference type="SAM" id="MobiDB-lite"/>
    </source>
</evidence>
<feature type="region of interest" description="Disordered" evidence="1">
    <location>
        <begin position="220"/>
        <end position="246"/>
    </location>
</feature>
<protein>
    <submittedName>
        <fullName evidence="2">Uncharacterized protein</fullName>
    </submittedName>
</protein>
<name>A0ABU6J7V8_9BURK</name>
<sequence>MKSIWNRIMRPRGTLHAGRYAAIASLPEGLDTVWLERISQLHPGSGINAKAVPHVAEALITYFDCLTRTDKPCALPSLAAQVLWDAWSTLDRNGLDRLRADRFPSSADDSRSGIRAEWELAIANCLVQARAVAGLSQAAPVLPALFLLDQQLALPGGHGWLISNGRVGYVRLDARGMMSGAPAFPEVMAPAGMLMAGLVSATAFNDFFAAPHAGNGLAGGGDGEGGGMGEGTGGDGCGDGGGDGGD</sequence>
<organism evidence="2 3">
    <name type="scientific">Noviherbaspirillum album</name>
    <dbReference type="NCBI Taxonomy" id="3080276"/>
    <lineage>
        <taxon>Bacteria</taxon>
        <taxon>Pseudomonadati</taxon>
        <taxon>Pseudomonadota</taxon>
        <taxon>Betaproteobacteria</taxon>
        <taxon>Burkholderiales</taxon>
        <taxon>Oxalobacteraceae</taxon>
        <taxon>Noviherbaspirillum</taxon>
    </lineage>
</organism>
<reference evidence="2 3" key="1">
    <citation type="submission" date="2023-10" db="EMBL/GenBank/DDBJ databases">
        <title>Noviherbaspirillum sp. CPCC 100848 genome assembly.</title>
        <authorList>
            <person name="Li X.Y."/>
            <person name="Fang X.M."/>
        </authorList>
    </citation>
    <scope>NUCLEOTIDE SEQUENCE [LARGE SCALE GENOMIC DNA]</scope>
    <source>
        <strain evidence="2 3">CPCC 100848</strain>
    </source>
</reference>
<proteinExistence type="predicted"/>
<comment type="caution">
    <text evidence="2">The sequence shown here is derived from an EMBL/GenBank/DDBJ whole genome shotgun (WGS) entry which is preliminary data.</text>
</comment>
<evidence type="ECO:0000313" key="2">
    <source>
        <dbReference type="EMBL" id="MEC4719735.1"/>
    </source>
</evidence>
<dbReference type="RefSeq" id="WP_326506451.1">
    <property type="nucleotide sequence ID" value="NZ_JAWIIV010000008.1"/>
</dbReference>
<dbReference type="EMBL" id="JAWIIV010000008">
    <property type="protein sequence ID" value="MEC4719735.1"/>
    <property type="molecule type" value="Genomic_DNA"/>
</dbReference>